<dbReference type="PROSITE" id="PS50109">
    <property type="entry name" value="HIS_KIN"/>
    <property type="match status" value="1"/>
</dbReference>
<keyword evidence="2" id="KW-0812">Transmembrane</keyword>
<organism evidence="4 5">
    <name type="scientific">Halorubrum halodurans</name>
    <dbReference type="NCBI Taxonomy" id="1383851"/>
    <lineage>
        <taxon>Archaea</taxon>
        <taxon>Methanobacteriati</taxon>
        <taxon>Methanobacteriota</taxon>
        <taxon>Stenosarchaea group</taxon>
        <taxon>Halobacteria</taxon>
        <taxon>Halobacteriales</taxon>
        <taxon>Haloferacaceae</taxon>
        <taxon>Halorubrum</taxon>
    </lineage>
</organism>
<protein>
    <recommendedName>
        <fullName evidence="3">Histidine kinase domain-containing protein</fullName>
    </recommendedName>
</protein>
<evidence type="ECO:0000256" key="2">
    <source>
        <dbReference type="SAM" id="Phobius"/>
    </source>
</evidence>
<dbReference type="Proteomes" id="UP000216308">
    <property type="component" value="Unassembled WGS sequence"/>
</dbReference>
<dbReference type="RefSeq" id="WP_094533292.1">
    <property type="nucleotide sequence ID" value="NZ_NHPJ01000103.1"/>
</dbReference>
<keyword evidence="2" id="KW-0472">Membrane</keyword>
<evidence type="ECO:0000313" key="4">
    <source>
        <dbReference type="EMBL" id="OYR55471.1"/>
    </source>
</evidence>
<feature type="transmembrane region" description="Helical" evidence="2">
    <location>
        <begin position="490"/>
        <end position="512"/>
    </location>
</feature>
<proteinExistence type="predicted"/>
<feature type="transmembrane region" description="Helical" evidence="2">
    <location>
        <begin position="21"/>
        <end position="41"/>
    </location>
</feature>
<feature type="transmembrane region" description="Helical" evidence="2">
    <location>
        <begin position="426"/>
        <end position="444"/>
    </location>
</feature>
<accession>A0A256IFX3</accession>
<dbReference type="InterPro" id="IPR036890">
    <property type="entry name" value="HATPase_C_sf"/>
</dbReference>
<name>A0A256IFX3_9EURY</name>
<dbReference type="OrthoDB" id="3369at2157"/>
<feature type="transmembrane region" description="Helical" evidence="2">
    <location>
        <begin position="85"/>
        <end position="108"/>
    </location>
</feature>
<evidence type="ECO:0000256" key="1">
    <source>
        <dbReference type="SAM" id="MobiDB-lite"/>
    </source>
</evidence>
<evidence type="ECO:0000313" key="5">
    <source>
        <dbReference type="Proteomes" id="UP000216308"/>
    </source>
</evidence>
<feature type="transmembrane region" description="Helical" evidence="2">
    <location>
        <begin position="114"/>
        <end position="133"/>
    </location>
</feature>
<dbReference type="EMBL" id="NHPJ01000103">
    <property type="protein sequence ID" value="OYR55471.1"/>
    <property type="molecule type" value="Genomic_DNA"/>
</dbReference>
<dbReference type="InterPro" id="IPR005467">
    <property type="entry name" value="His_kinase_dom"/>
</dbReference>
<feature type="compositionally biased region" description="Basic and acidic residues" evidence="1">
    <location>
        <begin position="537"/>
        <end position="549"/>
    </location>
</feature>
<dbReference type="InterPro" id="IPR003594">
    <property type="entry name" value="HATPase_dom"/>
</dbReference>
<gene>
    <name evidence="4" type="ORF">DJ70_11910</name>
</gene>
<dbReference type="SUPFAM" id="SSF55874">
    <property type="entry name" value="ATPase domain of HSP90 chaperone/DNA topoisomerase II/histidine kinase"/>
    <property type="match status" value="1"/>
</dbReference>
<dbReference type="AlphaFoldDB" id="A0A256IFX3"/>
<evidence type="ECO:0000259" key="3">
    <source>
        <dbReference type="PROSITE" id="PS50109"/>
    </source>
</evidence>
<dbReference type="Gene3D" id="3.30.565.10">
    <property type="entry name" value="Histidine kinase-like ATPase, C-terminal domain"/>
    <property type="match status" value="1"/>
</dbReference>
<feature type="transmembrane region" description="Helical" evidence="2">
    <location>
        <begin position="456"/>
        <end position="478"/>
    </location>
</feature>
<keyword evidence="5" id="KW-1185">Reference proteome</keyword>
<feature type="transmembrane region" description="Helical" evidence="2">
    <location>
        <begin position="47"/>
        <end position="73"/>
    </location>
</feature>
<keyword evidence="2" id="KW-1133">Transmembrane helix</keyword>
<comment type="caution">
    <text evidence="4">The sequence shown here is derived from an EMBL/GenBank/DDBJ whole genome shotgun (WGS) entry which is preliminary data.</text>
</comment>
<feature type="transmembrane region" description="Helical" evidence="2">
    <location>
        <begin position="389"/>
        <end position="414"/>
    </location>
</feature>
<sequence length="549" mass="55986">MTRGAADRDGRPPLSGRYGGLLVAGVGFAVTRLFVAEAVMLSGGPLAVVATAGSLVVGLAVSVAGVALAVGAFDAAYVADVARGCLLGVGVMIAALAVTVAATGVGMIGSAIGTQLLAANVLLAGAVGGMVNGHRKATLRRRREAIGRGANRARFINRLLRHEVLNAASIVDGHAELLRERDESGDGSRSVDAIRRSAARIESTIHGVGTIAEERDAVPVRLGSAVEAAVSTAATRDAHGEAVDAAVEVDLGDAAGVDADADDRLSVVFERLVEHAVDVRGAERVRIEGTAERHDAAVTVVDDGEPLSERRRDVLERGAFPEYDDPTSGFALQAVSLLVGEYDGRVRVTNGEDTRVSVRLPRASADAAVAAVGVPYPDLRRAAVAGIGAGAVMGGVFWLSSGGVLPVIGALYGAESAAIGWVTHQFHSVVFALLFVAGASTSTLRGRIGSPARTAAAGLAWGIVLWLAAAGLIMPLWLRTVGVPAPLPNLPWSGLVSHAVWGVALGVGYVLLGGRFGGNASSTVTDDASRSTGEAPRSTDADSERSIGS</sequence>
<feature type="compositionally biased region" description="Polar residues" evidence="1">
    <location>
        <begin position="522"/>
        <end position="532"/>
    </location>
</feature>
<dbReference type="Pfam" id="PF02518">
    <property type="entry name" value="HATPase_c"/>
    <property type="match status" value="1"/>
</dbReference>
<feature type="region of interest" description="Disordered" evidence="1">
    <location>
        <begin position="522"/>
        <end position="549"/>
    </location>
</feature>
<reference evidence="4 5" key="1">
    <citation type="journal article" date="2014" name="Front. Microbiol.">
        <title>Population and genomic analysis of the genus Halorubrum.</title>
        <authorList>
            <person name="Fullmer M.S."/>
            <person name="Soucy S.M."/>
            <person name="Swithers K.S."/>
            <person name="Makkay A.M."/>
            <person name="Wheeler R."/>
            <person name="Ventosa A."/>
            <person name="Gogarten J.P."/>
            <person name="Papke R.T."/>
        </authorList>
    </citation>
    <scope>NUCLEOTIDE SEQUENCE [LARGE SCALE GENOMIC DNA]</scope>
    <source>
        <strain evidence="4 5">Cb34</strain>
    </source>
</reference>
<feature type="domain" description="Histidine kinase" evidence="3">
    <location>
        <begin position="159"/>
        <end position="364"/>
    </location>
</feature>